<dbReference type="PROSITE" id="PS51747">
    <property type="entry name" value="CYT_DCMP_DEAMINASES_2"/>
    <property type="match status" value="1"/>
</dbReference>
<dbReference type="EMBL" id="JACHKF010000001">
    <property type="protein sequence ID" value="MBB6565450.1"/>
    <property type="molecule type" value="Genomic_DNA"/>
</dbReference>
<dbReference type="EMBL" id="JABJRC010000003">
    <property type="protein sequence ID" value="NOL41718.1"/>
    <property type="molecule type" value="Genomic_DNA"/>
</dbReference>
<evidence type="ECO:0000313" key="4">
    <source>
        <dbReference type="Proteomes" id="UP000534306"/>
    </source>
</evidence>
<reference evidence="3 4" key="1">
    <citation type="submission" date="2020-05" db="EMBL/GenBank/DDBJ databases">
        <title>Genome sequence of Kribbella sandramycini ATCC 39419.</title>
        <authorList>
            <person name="Maclea K.S."/>
            <person name="Fair J.L."/>
        </authorList>
    </citation>
    <scope>NUCLEOTIDE SEQUENCE [LARGE SCALE GENOMIC DNA]</scope>
    <source>
        <strain evidence="3 4">ATCC 39419</strain>
    </source>
</reference>
<dbReference type="InterPro" id="IPR016193">
    <property type="entry name" value="Cytidine_deaminase-like"/>
</dbReference>
<name>A0A7Y4P0B2_9ACTN</name>
<evidence type="ECO:0000313" key="2">
    <source>
        <dbReference type="EMBL" id="MBB6565450.1"/>
    </source>
</evidence>
<keyword evidence="4" id="KW-1185">Reference proteome</keyword>
<evidence type="ECO:0000313" key="3">
    <source>
        <dbReference type="EMBL" id="NOL41718.1"/>
    </source>
</evidence>
<dbReference type="Proteomes" id="UP000553957">
    <property type="component" value="Unassembled WGS sequence"/>
</dbReference>
<dbReference type="GO" id="GO:0003824">
    <property type="term" value="F:catalytic activity"/>
    <property type="evidence" value="ECO:0007669"/>
    <property type="project" value="InterPro"/>
</dbReference>
<dbReference type="Gene3D" id="3.40.140.10">
    <property type="entry name" value="Cytidine Deaminase, domain 2"/>
    <property type="match status" value="1"/>
</dbReference>
<dbReference type="Proteomes" id="UP000534306">
    <property type="component" value="Unassembled WGS sequence"/>
</dbReference>
<evidence type="ECO:0000313" key="5">
    <source>
        <dbReference type="Proteomes" id="UP000553957"/>
    </source>
</evidence>
<dbReference type="AlphaFoldDB" id="A0A7Y4P0B2"/>
<dbReference type="InterPro" id="IPR002125">
    <property type="entry name" value="CMP_dCMP_dom"/>
</dbReference>
<reference evidence="2 5" key="2">
    <citation type="submission" date="2020-08" db="EMBL/GenBank/DDBJ databases">
        <title>Sequencing the genomes of 1000 actinobacteria strains.</title>
        <authorList>
            <person name="Klenk H.-P."/>
        </authorList>
    </citation>
    <scope>NUCLEOTIDE SEQUENCE [LARGE SCALE GENOMIC DNA]</scope>
    <source>
        <strain evidence="2 5">DSM 15626</strain>
    </source>
</reference>
<dbReference type="PANTHER" id="PTHR11079">
    <property type="entry name" value="CYTOSINE DEAMINASE FAMILY MEMBER"/>
    <property type="match status" value="1"/>
</dbReference>
<sequence>MTPESEHFLRRAIELAAESRAAGNPPFGSLLVAPDGTIVAEAHNTTITDNDISLHPELKLAVWAAANLPRETAANTTMYTSCQPCQMCAGALARSGLGNVIYALTPDLLGSTPFPAVPLDGPHLTEEAQAPVAGYYTS</sequence>
<organism evidence="3 4">
    <name type="scientific">Kribbella sandramycini</name>
    <dbReference type="NCBI Taxonomy" id="60450"/>
    <lineage>
        <taxon>Bacteria</taxon>
        <taxon>Bacillati</taxon>
        <taxon>Actinomycetota</taxon>
        <taxon>Actinomycetes</taxon>
        <taxon>Propionibacteriales</taxon>
        <taxon>Kribbellaceae</taxon>
        <taxon>Kribbella</taxon>
    </lineage>
</organism>
<proteinExistence type="predicted"/>
<dbReference type="CDD" id="cd01285">
    <property type="entry name" value="nucleoside_deaminase"/>
    <property type="match status" value="1"/>
</dbReference>
<feature type="domain" description="CMP/dCMP-type deaminase" evidence="1">
    <location>
        <begin position="3"/>
        <end position="114"/>
    </location>
</feature>
<protein>
    <submittedName>
        <fullName evidence="3">Nucleoside deaminase</fullName>
    </submittedName>
    <submittedName>
        <fullName evidence="2">tRNA(Arg) A34 adenosine deaminase TadA</fullName>
    </submittedName>
</protein>
<gene>
    <name evidence="2" type="ORF">HNR71_001087</name>
    <name evidence="3" type="ORF">HPO96_15835</name>
</gene>
<comment type="caution">
    <text evidence="3">The sequence shown here is derived from an EMBL/GenBank/DDBJ whole genome shotgun (WGS) entry which is preliminary data.</text>
</comment>
<accession>A0A7Y4P0B2</accession>
<dbReference type="PANTHER" id="PTHR11079:SF179">
    <property type="entry name" value="TRNA(ADENINE(34)) DEAMINASE, CHLOROPLASTIC"/>
    <property type="match status" value="1"/>
</dbReference>
<dbReference type="SUPFAM" id="SSF53927">
    <property type="entry name" value="Cytidine deaminase-like"/>
    <property type="match status" value="1"/>
</dbReference>
<evidence type="ECO:0000259" key="1">
    <source>
        <dbReference type="PROSITE" id="PS51747"/>
    </source>
</evidence>
<dbReference type="RefSeq" id="WP_171674207.1">
    <property type="nucleotide sequence ID" value="NZ_BAAAGT010000001.1"/>
</dbReference>
<dbReference type="Pfam" id="PF00383">
    <property type="entry name" value="dCMP_cyt_deam_1"/>
    <property type="match status" value="1"/>
</dbReference>